<feature type="region of interest" description="Disordered" evidence="1">
    <location>
        <begin position="366"/>
        <end position="387"/>
    </location>
</feature>
<reference evidence="3" key="1">
    <citation type="journal article" date="2020" name="bioRxiv">
        <title>Comparative genomics of Chlamydomonas.</title>
        <authorList>
            <person name="Craig R.J."/>
            <person name="Hasan A.R."/>
            <person name="Ness R.W."/>
            <person name="Keightley P.D."/>
        </authorList>
    </citation>
    <scope>NUCLEOTIDE SEQUENCE</scope>
    <source>
        <strain evidence="3">SAG 7.73</strain>
    </source>
</reference>
<feature type="transmembrane region" description="Helical" evidence="2">
    <location>
        <begin position="16"/>
        <end position="34"/>
    </location>
</feature>
<dbReference type="EMBL" id="JAEHOC010000005">
    <property type="protein sequence ID" value="KAG2441693.1"/>
    <property type="molecule type" value="Genomic_DNA"/>
</dbReference>
<organism evidence="3 4">
    <name type="scientific">Chlamydomonas incerta</name>
    <dbReference type="NCBI Taxonomy" id="51695"/>
    <lineage>
        <taxon>Eukaryota</taxon>
        <taxon>Viridiplantae</taxon>
        <taxon>Chlorophyta</taxon>
        <taxon>core chlorophytes</taxon>
        <taxon>Chlorophyceae</taxon>
        <taxon>CS clade</taxon>
        <taxon>Chlamydomonadales</taxon>
        <taxon>Chlamydomonadaceae</taxon>
        <taxon>Chlamydomonas</taxon>
    </lineage>
</organism>
<keyword evidence="4" id="KW-1185">Reference proteome</keyword>
<evidence type="ECO:0000256" key="1">
    <source>
        <dbReference type="SAM" id="MobiDB-lite"/>
    </source>
</evidence>
<accession>A0A835TE56</accession>
<proteinExistence type="predicted"/>
<name>A0A835TE56_CHLIN</name>
<sequence>MCLGSPCCACANIRQANVTMIFGWTMLLLCRMAIGFELSYLYPYLGFCLLHAVTASLVHVLVRSVQRQQAEEEEAAAASRGRMLLLHELGVPGARGREGRQPAPLPSIQTMSAELVLVLQPDYCATCGGGGGGGGGGEGEGGDGGGSGKDQGGEGGAGNVGGGKPRTGCCEACGAGGCATGATPDSAAAHAAVLGKVAGALPPGVAWALRYTRIDPPQPEQAQMSPKGMSTGLARVDSGASPVAAPATAAAAGGGAGSAEPGGAGASTVAPAAGAAVLPESESASCDCPAAADASGTGCVAVSSAASGCFGRMGCEASTDAGTGAGAQRSAVWRSVSGAMAPPLTQQQEQGVHARFPSARSYLAGSSPARAVPHGGSPPPSLVNGPPAAALAAMAPTHGLWGPASRTQLASTSLPVTLTTPRGSSPPPDLPYRGGSPPPLPHRGGSQLPVPYLGLHAVLGHSPASSGVAGFEDSPPLPPVLSAADAASTARGESAAPHPESRNRDRN</sequence>
<keyword evidence="2" id="KW-0812">Transmembrane</keyword>
<comment type="caution">
    <text evidence="3">The sequence shown here is derived from an EMBL/GenBank/DDBJ whole genome shotgun (WGS) entry which is preliminary data.</text>
</comment>
<evidence type="ECO:0000313" key="4">
    <source>
        <dbReference type="Proteomes" id="UP000650467"/>
    </source>
</evidence>
<dbReference type="OrthoDB" id="10561736at2759"/>
<feature type="region of interest" description="Disordered" evidence="1">
    <location>
        <begin position="416"/>
        <end position="448"/>
    </location>
</feature>
<feature type="region of interest" description="Disordered" evidence="1">
    <location>
        <begin position="463"/>
        <end position="507"/>
    </location>
</feature>
<feature type="region of interest" description="Disordered" evidence="1">
    <location>
        <begin position="134"/>
        <end position="159"/>
    </location>
</feature>
<feature type="transmembrane region" description="Helical" evidence="2">
    <location>
        <begin position="40"/>
        <end position="62"/>
    </location>
</feature>
<gene>
    <name evidence="3" type="ORF">HXX76_003309</name>
</gene>
<feature type="compositionally biased region" description="Pro residues" evidence="1">
    <location>
        <begin position="424"/>
        <end position="441"/>
    </location>
</feature>
<evidence type="ECO:0000313" key="3">
    <source>
        <dbReference type="EMBL" id="KAG2441693.1"/>
    </source>
</evidence>
<evidence type="ECO:0000256" key="2">
    <source>
        <dbReference type="SAM" id="Phobius"/>
    </source>
</evidence>
<feature type="region of interest" description="Disordered" evidence="1">
    <location>
        <begin position="217"/>
        <end position="240"/>
    </location>
</feature>
<protein>
    <submittedName>
        <fullName evidence="3">Uncharacterized protein</fullName>
    </submittedName>
</protein>
<keyword evidence="2" id="KW-1133">Transmembrane helix</keyword>
<dbReference type="Proteomes" id="UP000650467">
    <property type="component" value="Unassembled WGS sequence"/>
</dbReference>
<dbReference type="AlphaFoldDB" id="A0A835TE56"/>
<keyword evidence="2" id="KW-0472">Membrane</keyword>